<proteinExistence type="predicted"/>
<comment type="caution">
    <text evidence="3">The sequence shown here is derived from an EMBL/GenBank/DDBJ whole genome shotgun (WGS) entry which is preliminary data.</text>
</comment>
<sequence length="363" mass="42992">MKLIEIMFILPDLRPDQEEYTVSMLLKYLPRNVFRPSVLLLNKGKHYYNLNTLREYVEVIDLQVGKIRNSLTVILRQIKKRNPDIVFCNAKELNVYFAYFSYFFPHTKFVTKMTEGFSRQLFRRSLRFFYRFYNNYDKIIIPSEDTRNDLIQTFKIEPRKLAKIHNSVDFDQMDNKFSDVLKPHFFDDEYKNIVTMGDSSSTEGFEHLLQVFKHLENEKVRLHILTDEICKEKIQQTKNNLNLDNVIFHSTMSNSYACVKYSDLFILSSKCDDSVNTLLEAGCCGTYVLADSKLNGLSEIIQPKVNGEMLNIEKHESFAKQILESLYSDKSPELIRYSMENRFSKEKILKQYFDILEETYNIR</sequence>
<evidence type="ECO:0000313" key="3">
    <source>
        <dbReference type="EMBL" id="OPB89191.1"/>
    </source>
</evidence>
<dbReference type="GO" id="GO:0016740">
    <property type="term" value="F:transferase activity"/>
    <property type="evidence" value="ECO:0007669"/>
    <property type="project" value="UniProtKB-KW"/>
</dbReference>
<organism evidence="3 4">
    <name type="scientific">Elizabethkingia ursingii</name>
    <dbReference type="NCBI Taxonomy" id="1756150"/>
    <lineage>
        <taxon>Bacteria</taxon>
        <taxon>Pseudomonadati</taxon>
        <taxon>Bacteroidota</taxon>
        <taxon>Flavobacteriia</taxon>
        <taxon>Flavobacteriales</taxon>
        <taxon>Weeksellaceae</taxon>
        <taxon>Elizabethkingia</taxon>
    </lineage>
</organism>
<dbReference type="PANTHER" id="PTHR46401">
    <property type="entry name" value="GLYCOSYLTRANSFERASE WBBK-RELATED"/>
    <property type="match status" value="1"/>
</dbReference>
<dbReference type="Gene3D" id="3.40.50.2000">
    <property type="entry name" value="Glycogen Phosphorylase B"/>
    <property type="match status" value="2"/>
</dbReference>
<keyword evidence="4" id="KW-1185">Reference proteome</keyword>
<keyword evidence="3" id="KW-0808">Transferase</keyword>
<gene>
    <name evidence="3" type="ORF">BB021_07495</name>
</gene>
<dbReference type="PANTHER" id="PTHR46401:SF8">
    <property type="entry name" value="BLL6006 PROTEIN"/>
    <property type="match status" value="1"/>
</dbReference>
<evidence type="ECO:0000313" key="4">
    <source>
        <dbReference type="Proteomes" id="UP000190016"/>
    </source>
</evidence>
<name>A0ABX3NDQ8_9FLAO</name>
<dbReference type="Pfam" id="PF00534">
    <property type="entry name" value="Glycos_transf_1"/>
    <property type="match status" value="1"/>
</dbReference>
<evidence type="ECO:0000259" key="2">
    <source>
        <dbReference type="Pfam" id="PF13439"/>
    </source>
</evidence>
<dbReference type="SUPFAM" id="SSF53756">
    <property type="entry name" value="UDP-Glycosyltransferase/glycogen phosphorylase"/>
    <property type="match status" value="1"/>
</dbReference>
<dbReference type="InterPro" id="IPR001296">
    <property type="entry name" value="Glyco_trans_1"/>
</dbReference>
<evidence type="ECO:0000259" key="1">
    <source>
        <dbReference type="Pfam" id="PF00534"/>
    </source>
</evidence>
<dbReference type="Pfam" id="PF13439">
    <property type="entry name" value="Glyco_transf_4"/>
    <property type="match status" value="1"/>
</dbReference>
<feature type="domain" description="Glycosyl transferase family 1" evidence="1">
    <location>
        <begin position="183"/>
        <end position="333"/>
    </location>
</feature>
<dbReference type="Proteomes" id="UP000190016">
    <property type="component" value="Unassembled WGS sequence"/>
</dbReference>
<dbReference type="InterPro" id="IPR028098">
    <property type="entry name" value="Glyco_trans_4-like_N"/>
</dbReference>
<reference evidence="3 4" key="1">
    <citation type="submission" date="2016-07" db="EMBL/GenBank/DDBJ databases">
        <title>Revisiting the Taxonomy of the Elizabethkingia Genus based on Whole-Genome Sequencing, Optical Mapping, and MALDI-TOF.</title>
        <authorList>
            <person name="Nicholson A.C."/>
        </authorList>
    </citation>
    <scope>NUCLEOTIDE SEQUENCE [LARGE SCALE GENOMIC DNA]</scope>
    <source>
        <strain evidence="3 4">C1558</strain>
    </source>
</reference>
<protein>
    <submittedName>
        <fullName evidence="3">Glycosyl transferase family 1</fullName>
    </submittedName>
</protein>
<feature type="domain" description="Glycosyltransferase subfamily 4-like N-terminal" evidence="2">
    <location>
        <begin position="21"/>
        <end position="171"/>
    </location>
</feature>
<accession>A0ABX3NDQ8</accession>
<dbReference type="EMBL" id="MBDS01000014">
    <property type="protein sequence ID" value="OPB89191.1"/>
    <property type="molecule type" value="Genomic_DNA"/>
</dbReference>
<dbReference type="RefSeq" id="WP_059322366.1">
    <property type="nucleotide sequence ID" value="NZ_LNOK01000001.1"/>
</dbReference>